<dbReference type="Pfam" id="PF02413">
    <property type="entry name" value="Caudo_TAP"/>
    <property type="match status" value="1"/>
</dbReference>
<dbReference type="RefSeq" id="WP_081685275.1">
    <property type="nucleotide sequence ID" value="NZ_AWGA01000059.1"/>
</dbReference>
<dbReference type="InterPro" id="IPR003458">
    <property type="entry name" value="Phage_T4_Gp38_tail_assem"/>
</dbReference>
<reference evidence="1 2" key="1">
    <citation type="journal article" date="2014" name="Appl. Environ. Microbiol.">
        <title>Genomic features of a bumble bee symbiont reflect its host environment.</title>
        <authorList>
            <person name="Martinson V.G."/>
            <person name="Magoc T."/>
            <person name="Koch H."/>
            <person name="Salzberg S.L."/>
            <person name="Moran N.A."/>
        </authorList>
    </citation>
    <scope>NUCLEOTIDE SEQUENCE [LARGE SCALE GENOMIC DNA]</scope>
    <source>
        <strain evidence="1 2">Bimp</strain>
    </source>
</reference>
<comment type="caution">
    <text evidence="1">The sequence shown here is derived from an EMBL/GenBank/DDBJ whole genome shotgun (WGS) entry which is preliminary data.</text>
</comment>
<name>A0AB94IC55_9GAMM</name>
<dbReference type="EMBL" id="AWGA01000059">
    <property type="protein sequence ID" value="TEA26991.1"/>
    <property type="molecule type" value="Genomic_DNA"/>
</dbReference>
<evidence type="ECO:0000313" key="1">
    <source>
        <dbReference type="EMBL" id="TEA26991.1"/>
    </source>
</evidence>
<dbReference type="Proteomes" id="UP000506160">
    <property type="component" value="Unassembled WGS sequence"/>
</dbReference>
<proteinExistence type="predicted"/>
<protein>
    <recommendedName>
        <fullName evidence="3">Tail fiber assembly protein</fullName>
    </recommendedName>
</protein>
<evidence type="ECO:0008006" key="3">
    <source>
        <dbReference type="Google" id="ProtNLM"/>
    </source>
</evidence>
<organism evidence="1 2">
    <name type="scientific">Candidatus Schmidhempelia bombi str. Bimp</name>
    <dbReference type="NCBI Taxonomy" id="1387197"/>
    <lineage>
        <taxon>Bacteria</taxon>
        <taxon>Pseudomonadati</taxon>
        <taxon>Pseudomonadota</taxon>
        <taxon>Gammaproteobacteria</taxon>
        <taxon>Orbales</taxon>
        <taxon>Orbaceae</taxon>
        <taxon>Candidatus Schmidhempelia</taxon>
    </lineage>
</organism>
<evidence type="ECO:0000313" key="2">
    <source>
        <dbReference type="Proteomes" id="UP000506160"/>
    </source>
</evidence>
<gene>
    <name evidence="1" type="ORF">O970_06160</name>
</gene>
<accession>A0AB94IC55</accession>
<dbReference type="AlphaFoldDB" id="A0AB94IC55"/>
<sequence length="60" mass="6961">MINTLIDEASKKIAILQDAIEFSIAEDGDVEKLKMWKKYRVLLSRIDTTKEEILLLKKPN</sequence>
<keyword evidence="2" id="KW-1185">Reference proteome</keyword>